<proteinExistence type="predicted"/>
<evidence type="ECO:0000313" key="2">
    <source>
        <dbReference type="Proteomes" id="UP000019376"/>
    </source>
</evidence>
<protein>
    <submittedName>
        <fullName evidence="1">Uncharacterized protein</fullName>
    </submittedName>
</protein>
<evidence type="ECO:0000313" key="1">
    <source>
        <dbReference type="EMBL" id="EPS26744.1"/>
    </source>
</evidence>
<reference evidence="1 2" key="1">
    <citation type="journal article" date="2013" name="PLoS ONE">
        <title>Genomic and secretomic analyses reveal unique features of the lignocellulolytic enzyme system of Penicillium decumbens.</title>
        <authorList>
            <person name="Liu G."/>
            <person name="Zhang L."/>
            <person name="Wei X."/>
            <person name="Zou G."/>
            <person name="Qin Y."/>
            <person name="Ma L."/>
            <person name="Li J."/>
            <person name="Zheng H."/>
            <person name="Wang S."/>
            <person name="Wang C."/>
            <person name="Xun L."/>
            <person name="Zhao G.-P."/>
            <person name="Zhou Z."/>
            <person name="Qu Y."/>
        </authorList>
    </citation>
    <scope>NUCLEOTIDE SEQUENCE [LARGE SCALE GENOMIC DNA]</scope>
    <source>
        <strain evidence="2">114-2 / CGMCC 5302</strain>
    </source>
</reference>
<dbReference type="EMBL" id="KB644409">
    <property type="protein sequence ID" value="EPS26744.1"/>
    <property type="molecule type" value="Genomic_DNA"/>
</dbReference>
<keyword evidence="2" id="KW-1185">Reference proteome</keyword>
<dbReference type="Proteomes" id="UP000019376">
    <property type="component" value="Unassembled WGS sequence"/>
</dbReference>
<gene>
    <name evidence="1" type="ORF">PDE_01683</name>
</gene>
<sequence length="102" mass="11010">MRGCGGFRQPTVRILVLVYGVDTGNFPPLAASAVDAISKHSEATDLLTFSSEVQLMDVVAKVSFAAVQVQQIFLWHRLEANSARVGPKLANGPSGIDFEMMM</sequence>
<organism evidence="1 2">
    <name type="scientific">Penicillium oxalicum (strain 114-2 / CGMCC 5302)</name>
    <name type="common">Penicillium decumbens</name>
    <dbReference type="NCBI Taxonomy" id="933388"/>
    <lineage>
        <taxon>Eukaryota</taxon>
        <taxon>Fungi</taxon>
        <taxon>Dikarya</taxon>
        <taxon>Ascomycota</taxon>
        <taxon>Pezizomycotina</taxon>
        <taxon>Eurotiomycetes</taxon>
        <taxon>Eurotiomycetidae</taxon>
        <taxon>Eurotiales</taxon>
        <taxon>Aspergillaceae</taxon>
        <taxon>Penicillium</taxon>
    </lineage>
</organism>
<accession>S7Z958</accession>
<name>S7Z958_PENO1</name>
<dbReference type="AlphaFoldDB" id="S7Z958"/>
<dbReference type="HOGENOM" id="CLU_2278406_0_0_1"/>